<feature type="domain" description="Outer membrane lipoprotein BamD-like" evidence="3">
    <location>
        <begin position="227"/>
        <end position="302"/>
    </location>
</feature>
<feature type="repeat" description="TPR" evidence="2">
    <location>
        <begin position="82"/>
        <end position="115"/>
    </location>
</feature>
<protein>
    <submittedName>
        <fullName evidence="4">Tol-pal system protein YbgF</fullName>
    </submittedName>
</protein>
<keyword evidence="2" id="KW-0802">TPR repeat</keyword>
<dbReference type="InterPro" id="IPR019734">
    <property type="entry name" value="TPR_rpt"/>
</dbReference>
<evidence type="ECO:0000256" key="2">
    <source>
        <dbReference type="PROSITE-ProRule" id="PRU00339"/>
    </source>
</evidence>
<organism evidence="4">
    <name type="scientific">candidate division TA06 bacterium ADurb.Bin131</name>
    <dbReference type="NCBI Taxonomy" id="1852827"/>
    <lineage>
        <taxon>Bacteria</taxon>
        <taxon>Bacteria division TA06</taxon>
    </lineage>
</organism>
<dbReference type="AlphaFoldDB" id="A0A1V6CD41"/>
<dbReference type="SMART" id="SM00028">
    <property type="entry name" value="TPR"/>
    <property type="match status" value="2"/>
</dbReference>
<accession>A0A1V6CD41</accession>
<evidence type="ECO:0000313" key="4">
    <source>
        <dbReference type="EMBL" id="OQB74793.1"/>
    </source>
</evidence>
<dbReference type="Proteomes" id="UP000485562">
    <property type="component" value="Unassembled WGS sequence"/>
</dbReference>
<dbReference type="Gene3D" id="1.25.40.10">
    <property type="entry name" value="Tetratricopeptide repeat domain"/>
    <property type="match status" value="2"/>
</dbReference>
<proteinExistence type="predicted"/>
<name>A0A1V6CD41_UNCT6</name>
<gene>
    <name evidence="4" type="ORF">BWX89_00364</name>
</gene>
<dbReference type="PROSITE" id="PS50005">
    <property type="entry name" value="TPR"/>
    <property type="match status" value="1"/>
</dbReference>
<evidence type="ECO:0000256" key="1">
    <source>
        <dbReference type="ARBA" id="ARBA00022729"/>
    </source>
</evidence>
<dbReference type="Pfam" id="PF13174">
    <property type="entry name" value="TPR_6"/>
    <property type="match status" value="2"/>
</dbReference>
<reference evidence="4" key="1">
    <citation type="submission" date="2017-02" db="EMBL/GenBank/DDBJ databases">
        <title>Delving into the versatile metabolic prowess of the omnipresent phylum Bacteroidetes.</title>
        <authorList>
            <person name="Nobu M.K."/>
            <person name="Mei R."/>
            <person name="Narihiro T."/>
            <person name="Kuroda K."/>
            <person name="Liu W.-T."/>
        </authorList>
    </citation>
    <scope>NUCLEOTIDE SEQUENCE</scope>
    <source>
        <strain evidence="4">ADurb.Bin131</strain>
    </source>
</reference>
<dbReference type="InterPro" id="IPR011990">
    <property type="entry name" value="TPR-like_helical_dom_sf"/>
</dbReference>
<dbReference type="SUPFAM" id="SSF48452">
    <property type="entry name" value="TPR-like"/>
    <property type="match status" value="1"/>
</dbReference>
<keyword evidence="1" id="KW-0732">Signal</keyword>
<comment type="caution">
    <text evidence="4">The sequence shown here is derived from an EMBL/GenBank/DDBJ whole genome shotgun (WGS) entry which is preliminary data.</text>
</comment>
<dbReference type="EMBL" id="MWDQ01000028">
    <property type="protein sequence ID" value="OQB74793.1"/>
    <property type="molecule type" value="Genomic_DNA"/>
</dbReference>
<evidence type="ECO:0000259" key="3">
    <source>
        <dbReference type="Pfam" id="PF13525"/>
    </source>
</evidence>
<dbReference type="Pfam" id="PF13525">
    <property type="entry name" value="YfiO"/>
    <property type="match status" value="1"/>
</dbReference>
<sequence length="308" mass="36008">MRIIKTSVLIICFLSLWTVQLSAYWEWTPETGKWINPKYAVKNTDKEQWEYAESFRKVGNNEAAIREYNKLVKHYPLSNYAPEALFELAKIYIASGDKEKAFNKLQEIVKKYPDYPNIADVLKMQREISVEMLEKKQIKFIERFKDTGKQLDSISSVIEAAPYEQETPPLILSLAARYAKDGNMEKAIELYGQVERDFPSTKWAEQARYQMLIYEINSIPEGSTDTARFSSVEIKIDQFISDFPSSPYNQQLLEKKKQLRNEIARRLFNVAEIYKKNGHKKSAEIYYEKIRTEYPDTEYAKKLSASAH</sequence>
<dbReference type="InterPro" id="IPR039565">
    <property type="entry name" value="BamD-like"/>
</dbReference>